<keyword evidence="1" id="KW-1133">Transmembrane helix</keyword>
<organism evidence="2 3">
    <name type="scientific">Imshaugia aleurites</name>
    <dbReference type="NCBI Taxonomy" id="172621"/>
    <lineage>
        <taxon>Eukaryota</taxon>
        <taxon>Fungi</taxon>
        <taxon>Dikarya</taxon>
        <taxon>Ascomycota</taxon>
        <taxon>Pezizomycotina</taxon>
        <taxon>Lecanoromycetes</taxon>
        <taxon>OSLEUM clade</taxon>
        <taxon>Lecanoromycetidae</taxon>
        <taxon>Lecanorales</taxon>
        <taxon>Lecanorineae</taxon>
        <taxon>Parmeliaceae</taxon>
        <taxon>Imshaugia</taxon>
    </lineage>
</organism>
<reference evidence="2" key="1">
    <citation type="submission" date="2021-03" db="EMBL/GenBank/DDBJ databases">
        <authorList>
            <person name="Tagirdzhanova G."/>
        </authorList>
    </citation>
    <scope>NUCLEOTIDE SEQUENCE</scope>
</reference>
<dbReference type="CDD" id="cd22997">
    <property type="entry name" value="GT_LH"/>
    <property type="match status" value="1"/>
</dbReference>
<evidence type="ECO:0000313" key="2">
    <source>
        <dbReference type="EMBL" id="CAF9920910.1"/>
    </source>
</evidence>
<evidence type="ECO:0000313" key="3">
    <source>
        <dbReference type="Proteomes" id="UP000664534"/>
    </source>
</evidence>
<accession>A0A8H3FC79</accession>
<evidence type="ECO:0000256" key="1">
    <source>
        <dbReference type="SAM" id="Phobius"/>
    </source>
</evidence>
<feature type="transmembrane region" description="Helical" evidence="1">
    <location>
        <begin position="39"/>
        <end position="55"/>
    </location>
</feature>
<dbReference type="EMBL" id="CAJPDT010000026">
    <property type="protein sequence ID" value="CAF9920910.1"/>
    <property type="molecule type" value="Genomic_DNA"/>
</dbReference>
<dbReference type="PANTHER" id="PTHR36587:SF2">
    <property type="entry name" value="EXPRESSION SITE-ASSOCIATED GENE 3 (ESAG3)-LIKE PROTEIN"/>
    <property type="match status" value="1"/>
</dbReference>
<comment type="caution">
    <text evidence="2">The sequence shown here is derived from an EMBL/GenBank/DDBJ whole genome shotgun (WGS) entry which is preliminary data.</text>
</comment>
<sequence>MTQASRPMALYNEFDTIAEPGRRHQPMFMRRAKTRRSKTAITLSVICVLLMVWGWKTSGIDIIPTTSRFTSTSLAREPETVFSPELASGTEAPLLAPPVNKTAVGVQKTNPAFHLLIPASESNPELCKTLLSSFILSYPSATLINYGKVFDGAGWDKGSHAGKIRGVYDFLNSKREVRNDDLVLIIDGYDAWFQLPPEVMIRRYHAMVVEVNERLRRRYGVVTDGKPGDGTADMVQKYTQSVIFGADKVCWPNPAEDPACAAVPYSTLPKDVYGPFTDRDPNAFHNRPRYLNSGTIIGPVADVRAIYKYAVQKVEEKGRGEIGDQFVFAEIFGEQEFQRETIRRSSQSTGGRFYDWLSNTLGTSDSPLSANITINNMTAVAGQRYEYSIGLDYESRLFQTMTHSADDVEFIIYNSSAFLSSIQATHPSLHGLPFFLPTDIQQLKPPFSFASPGDPATNLQESKNSFLLPYSQNLDHLPGQSSGGDPDDLDGDSYSAVDQAPTWRTTPLATNIYAASIPPLLHVNGDKSLLDTWWPKLWHHPFSRALLRAFVRSTQGKTAADAAARGGQTWWDRRGGRGGVWTDHGEWLAWAEVCQGCEAEVFGDGKGPWAKEEGATKVVNSFGKVIIGDDE</sequence>
<keyword evidence="1" id="KW-0472">Membrane</keyword>
<gene>
    <name evidence="2" type="ORF">IMSHALPRED_005039</name>
</gene>
<dbReference type="AlphaFoldDB" id="A0A8H3FC79"/>
<dbReference type="OrthoDB" id="422736at2759"/>
<keyword evidence="3" id="KW-1185">Reference proteome</keyword>
<keyword evidence="1" id="KW-0812">Transmembrane</keyword>
<name>A0A8H3FC79_9LECA</name>
<dbReference type="PANTHER" id="PTHR36587">
    <property type="entry name" value="EXPRESSION SITE-ASSOCIATED GENE 3 (ESAG3)-LIKE PROTEIN"/>
    <property type="match status" value="1"/>
</dbReference>
<protein>
    <submittedName>
        <fullName evidence="2">Uncharacterized protein</fullName>
    </submittedName>
</protein>
<proteinExistence type="predicted"/>
<dbReference type="Proteomes" id="UP000664534">
    <property type="component" value="Unassembled WGS sequence"/>
</dbReference>